<dbReference type="RefSeq" id="WP_232176654.1">
    <property type="nucleotide sequence ID" value="NZ_JAJPWV010000002.1"/>
</dbReference>
<reference evidence="1 2" key="1">
    <citation type="submission" date="2021-12" db="EMBL/GenBank/DDBJ databases">
        <title>Mucilaginibacter roseus genome.</title>
        <authorList>
            <person name="Ferreira J.R."/>
            <person name="Newman J.D."/>
        </authorList>
    </citation>
    <scope>NUCLEOTIDE SEQUENCE [LARGE SCALE GENOMIC DNA]</scope>
    <source>
        <strain evidence="1 2">LMG 28454</strain>
    </source>
</reference>
<proteinExistence type="predicted"/>
<evidence type="ECO:0000313" key="2">
    <source>
        <dbReference type="Proteomes" id="UP001199919"/>
    </source>
</evidence>
<protein>
    <submittedName>
        <fullName evidence="1">Uncharacterized protein</fullName>
    </submittedName>
</protein>
<evidence type="ECO:0000313" key="1">
    <source>
        <dbReference type="EMBL" id="MCD8740255.1"/>
    </source>
</evidence>
<dbReference type="Proteomes" id="UP001199919">
    <property type="component" value="Unassembled WGS sequence"/>
</dbReference>
<sequence>MSTEKLAAHTQNRSFYFTIVQHSEQEIRISMYNTSYTLVKQDAGWRNAPTNYFTMAQHLIDAVIEAVATAGHNAVL</sequence>
<comment type="caution">
    <text evidence="1">The sequence shown here is derived from an EMBL/GenBank/DDBJ whole genome shotgun (WGS) entry which is preliminary data.</text>
</comment>
<name>A0ABS8U2D7_9SPHI</name>
<organism evidence="1 2">
    <name type="scientific">Mucilaginibacter roseus</name>
    <dbReference type="NCBI Taxonomy" id="1528868"/>
    <lineage>
        <taxon>Bacteria</taxon>
        <taxon>Pseudomonadati</taxon>
        <taxon>Bacteroidota</taxon>
        <taxon>Sphingobacteriia</taxon>
        <taxon>Sphingobacteriales</taxon>
        <taxon>Sphingobacteriaceae</taxon>
        <taxon>Mucilaginibacter</taxon>
    </lineage>
</organism>
<keyword evidence="2" id="KW-1185">Reference proteome</keyword>
<accession>A0ABS8U2D7</accession>
<dbReference type="EMBL" id="JAJPWV010000002">
    <property type="protein sequence ID" value="MCD8740255.1"/>
    <property type="molecule type" value="Genomic_DNA"/>
</dbReference>
<gene>
    <name evidence="1" type="ORF">LT679_06535</name>
</gene>